<evidence type="ECO:0008006" key="3">
    <source>
        <dbReference type="Google" id="ProtNLM"/>
    </source>
</evidence>
<name>A0AAV6GV14_9TELE</name>
<protein>
    <recommendedName>
        <fullName evidence="3">Secreted protein</fullName>
    </recommendedName>
</protein>
<accession>A0AAV6GV14</accession>
<proteinExistence type="predicted"/>
<keyword evidence="2" id="KW-1185">Reference proteome</keyword>
<dbReference type="EMBL" id="JADWDJ010000007">
    <property type="protein sequence ID" value="KAG5278334.1"/>
    <property type="molecule type" value="Genomic_DNA"/>
</dbReference>
<organism evidence="1 2">
    <name type="scientific">Alosa alosa</name>
    <name type="common">allis shad</name>
    <dbReference type="NCBI Taxonomy" id="278164"/>
    <lineage>
        <taxon>Eukaryota</taxon>
        <taxon>Metazoa</taxon>
        <taxon>Chordata</taxon>
        <taxon>Craniata</taxon>
        <taxon>Vertebrata</taxon>
        <taxon>Euteleostomi</taxon>
        <taxon>Actinopterygii</taxon>
        <taxon>Neopterygii</taxon>
        <taxon>Teleostei</taxon>
        <taxon>Clupei</taxon>
        <taxon>Clupeiformes</taxon>
        <taxon>Clupeoidei</taxon>
        <taxon>Clupeidae</taxon>
        <taxon>Alosa</taxon>
    </lineage>
</organism>
<comment type="caution">
    <text evidence="1">The sequence shown here is derived from an EMBL/GenBank/DDBJ whole genome shotgun (WGS) entry which is preliminary data.</text>
</comment>
<dbReference type="AlphaFoldDB" id="A0AAV6GV14"/>
<evidence type="ECO:0000313" key="2">
    <source>
        <dbReference type="Proteomes" id="UP000823561"/>
    </source>
</evidence>
<gene>
    <name evidence="1" type="ORF">AALO_G00097830</name>
</gene>
<dbReference type="Proteomes" id="UP000823561">
    <property type="component" value="Chromosome 7"/>
</dbReference>
<sequence>MDRAGRNTSLLFSRASWTLRLTASSSYGQHSRPSPCCHHWSIRRQPSAGDMSKLPPDVRHQGGVLLWPDHLPVLWWTLHVRVCPWLLSHPFLC</sequence>
<reference evidence="1" key="1">
    <citation type="submission" date="2020-10" db="EMBL/GenBank/DDBJ databases">
        <title>Chromosome-scale genome assembly of the Allis shad, Alosa alosa.</title>
        <authorList>
            <person name="Margot Z."/>
            <person name="Christophe K."/>
            <person name="Cabau C."/>
            <person name="Louis A."/>
            <person name="Berthelot C."/>
            <person name="Parey E."/>
            <person name="Roest Crollius H."/>
            <person name="Montfort J."/>
            <person name="Robinson-Rechavi M."/>
            <person name="Bucao C."/>
            <person name="Bouchez O."/>
            <person name="Gislard M."/>
            <person name="Lluch J."/>
            <person name="Milhes M."/>
            <person name="Lampietro C."/>
            <person name="Lopez Roques C."/>
            <person name="Donnadieu C."/>
            <person name="Braasch I."/>
            <person name="Desvignes T."/>
            <person name="Postlethwait J."/>
            <person name="Bobe J."/>
            <person name="Guiguen Y."/>
        </authorList>
    </citation>
    <scope>NUCLEOTIDE SEQUENCE</scope>
    <source>
        <strain evidence="1">M-15738</strain>
        <tissue evidence="1">Blood</tissue>
    </source>
</reference>
<evidence type="ECO:0000313" key="1">
    <source>
        <dbReference type="EMBL" id="KAG5278334.1"/>
    </source>
</evidence>